<dbReference type="Proteomes" id="UP000215367">
    <property type="component" value="Unassembled WGS sequence"/>
</dbReference>
<keyword evidence="1" id="KW-0614">Plasmid</keyword>
<evidence type="ECO:0008006" key="3">
    <source>
        <dbReference type="Google" id="ProtNLM"/>
    </source>
</evidence>
<reference evidence="1 2" key="1">
    <citation type="submission" date="2017-07" db="EMBL/GenBank/DDBJ databases">
        <title>Whole genome sequence of Azospirillum brasilense 2A1, a potential biofertilizer strain.</title>
        <authorList>
            <person name="Fontana C.A."/>
            <person name="Toffoli L.M."/>
            <person name="Salazar S.M."/>
            <person name="Puglisi E."/>
            <person name="Pedraza R."/>
            <person name="Bassi D."/>
            <person name="Cocconcelli P.S."/>
        </authorList>
    </citation>
    <scope>NUCLEOTIDE SEQUENCE [LARGE SCALE GENOMIC DNA]</scope>
    <source>
        <strain evidence="1 2">2A1</strain>
        <plasmid evidence="1">unnamed</plasmid>
    </source>
</reference>
<gene>
    <name evidence="1" type="ORF">CHT98_32375</name>
</gene>
<dbReference type="EMBL" id="NOWT01000067">
    <property type="protein sequence ID" value="OYD80220.1"/>
    <property type="molecule type" value="Genomic_DNA"/>
</dbReference>
<comment type="caution">
    <text evidence="1">The sequence shown here is derived from an EMBL/GenBank/DDBJ whole genome shotgun (WGS) entry which is preliminary data.</text>
</comment>
<accession>A0A235H319</accession>
<evidence type="ECO:0000313" key="1">
    <source>
        <dbReference type="EMBL" id="OYD80220.1"/>
    </source>
</evidence>
<evidence type="ECO:0000313" key="2">
    <source>
        <dbReference type="Proteomes" id="UP000215367"/>
    </source>
</evidence>
<protein>
    <recommendedName>
        <fullName evidence="3">Plasmid replication protein</fullName>
    </recommendedName>
</protein>
<name>A0A235H319_AZOBR</name>
<organism evidence="1 2">
    <name type="scientific">Azospirillum brasilense</name>
    <dbReference type="NCBI Taxonomy" id="192"/>
    <lineage>
        <taxon>Bacteria</taxon>
        <taxon>Pseudomonadati</taxon>
        <taxon>Pseudomonadota</taxon>
        <taxon>Alphaproteobacteria</taxon>
        <taxon>Rhodospirillales</taxon>
        <taxon>Azospirillaceae</taxon>
        <taxon>Azospirillum</taxon>
    </lineage>
</organism>
<dbReference type="AlphaFoldDB" id="A0A235H319"/>
<proteinExistence type="predicted"/>
<geneLocation type="plasmid" evidence="1">
    <name>unnamed</name>
</geneLocation>
<sequence>MTGPVVAGADESQEPSTGQSAVQLLLFEIDHARDAGGRDPSRTRTNTVGLYDLAPRFVFYPGSVPVAERGEGGRPSEKAIEREFVFRGRPFSLTLKPATIKRRYKTDRGDVEEWVSVYPCEREQVVEAVIRRLATERGRLSVDDRNRLLMHFSLYEVQKELARVRRTLSRNEIKEALTILSQSIVEIRAKGKGGRVEFASSAFPTMVLRSPVAEEGSEAGGDNAETYLQFNVLVSDAIRTMRFRMMSYGWMMRFRHPVSRWLFNALTLEYEVRASSEPTIMRARDIVRDSGMVEWSRPRDTLRAVRDAITALQAEGILESMDVEKVMDGRRLDDEIYTLVPSARFLQEVEAASLGFDRNEAEFLRIAGKPATDSGFVRLEPIAATDLRRRRPTIASTASAADDAE</sequence>
<dbReference type="RefSeq" id="WP_094307441.1">
    <property type="nucleotide sequence ID" value="NZ_NOWT01000067.1"/>
</dbReference>